<keyword evidence="1" id="KW-0472">Membrane</keyword>
<feature type="transmembrane region" description="Helical" evidence="1">
    <location>
        <begin position="111"/>
        <end position="131"/>
    </location>
</feature>
<sequence>MPNRNKAITKTIVAYPSLKMIFESFLESILSLREMLACLAEDPAEIEILKQKLQNKIFTLAKPFHVCPHPKGLGNEGVDSGASPHHGVECHPRTKLSTVTKFFTYGGKKKLFGICFGVGLGLGLGLGPILIKTGNALKLLKKYLESIFEATNEVSNLEAWGEVFIPARWASGSLGSVANSSSGGK</sequence>
<dbReference type="EMBL" id="BK002684">
    <property type="protein sequence ID" value="DAA04190.1"/>
    <property type="molecule type" value="Genomic_DNA"/>
</dbReference>
<keyword evidence="1" id="KW-1133">Transmembrane helix</keyword>
<evidence type="ECO:0000313" key="2">
    <source>
        <dbReference type="EMBL" id="DAA04190.1"/>
    </source>
</evidence>
<keyword evidence="1" id="KW-0812">Transmembrane</keyword>
<evidence type="ECO:0000256" key="1">
    <source>
        <dbReference type="SAM" id="Phobius"/>
    </source>
</evidence>
<proteinExistence type="predicted"/>
<dbReference type="AlphaFoldDB" id="Q6IJN2"/>
<name>Q6IJN2_DROME</name>
<reference evidence="2" key="1">
    <citation type="journal article" date="2003" name="Genome Biol.">
        <title>An integrated gene annotation and transcriptional profiling approach towards the full gene content of the Drosophila genome.</title>
        <authorList>
            <person name="Hild M."/>
            <person name="Beckmann B."/>
            <person name="Haas S.A."/>
            <person name="Koch B."/>
            <person name="Solovyev V."/>
            <person name="Busold C."/>
            <person name="Fellenberg K."/>
            <person name="Boutros M."/>
            <person name="Vingron M."/>
            <person name="Sauer F."/>
            <person name="Hoheisel J.D."/>
            <person name="Paro R."/>
        </authorList>
    </citation>
    <scope>NUCLEOTIDE SEQUENCE</scope>
</reference>
<accession>Q6IJN2</accession>
<gene>
    <name evidence="2" type="ORF">HDC14588</name>
</gene>
<organism evidence="2">
    <name type="scientific">Drosophila melanogaster</name>
    <name type="common">Fruit fly</name>
    <dbReference type="NCBI Taxonomy" id="7227"/>
    <lineage>
        <taxon>Eukaryota</taxon>
        <taxon>Metazoa</taxon>
        <taxon>Ecdysozoa</taxon>
        <taxon>Arthropoda</taxon>
        <taxon>Hexapoda</taxon>
        <taxon>Insecta</taxon>
        <taxon>Pterygota</taxon>
        <taxon>Neoptera</taxon>
        <taxon>Endopterygota</taxon>
        <taxon>Diptera</taxon>
        <taxon>Brachycera</taxon>
        <taxon>Muscomorpha</taxon>
        <taxon>Ephydroidea</taxon>
        <taxon>Drosophilidae</taxon>
        <taxon>Drosophila</taxon>
        <taxon>Sophophora</taxon>
    </lineage>
</organism>
<protein>
    <submittedName>
        <fullName evidence="2">HDC14588</fullName>
    </submittedName>
</protein>